<dbReference type="SUPFAM" id="SSF52058">
    <property type="entry name" value="L domain-like"/>
    <property type="match status" value="1"/>
</dbReference>
<dbReference type="PANTHER" id="PTHR10662">
    <property type="entry name" value="NUCLEAR RNA EXPORT FACTOR"/>
    <property type="match status" value="1"/>
</dbReference>
<dbReference type="PROSITE" id="PS51281">
    <property type="entry name" value="TAP_C"/>
    <property type="match status" value="1"/>
</dbReference>
<dbReference type="InterPro" id="IPR032675">
    <property type="entry name" value="LRR_dom_sf"/>
</dbReference>
<dbReference type="InterPro" id="IPR002075">
    <property type="entry name" value="NTF2_dom"/>
</dbReference>
<feature type="domain" description="NTF2" evidence="9">
    <location>
        <begin position="374"/>
        <end position="544"/>
    </location>
</feature>
<dbReference type="InterPro" id="IPR005637">
    <property type="entry name" value="TAP_C_dom"/>
</dbReference>
<keyword evidence="4" id="KW-0433">Leucine-rich repeat</keyword>
<gene>
    <name evidence="11" type="ORF">AC578_10296</name>
</gene>
<proteinExistence type="inferred from homology"/>
<comment type="similarity">
    <text evidence="2">Belongs to the NXF family.</text>
</comment>
<dbReference type="SUPFAM" id="SSF46934">
    <property type="entry name" value="UBA-like"/>
    <property type="match status" value="1"/>
</dbReference>
<dbReference type="SMART" id="SM00804">
    <property type="entry name" value="TAP_C"/>
    <property type="match status" value="1"/>
</dbReference>
<evidence type="ECO:0000256" key="4">
    <source>
        <dbReference type="ARBA" id="ARBA00022614"/>
    </source>
</evidence>
<evidence type="ECO:0000313" key="12">
    <source>
        <dbReference type="Proteomes" id="UP000070133"/>
    </source>
</evidence>
<evidence type="ECO:0000256" key="3">
    <source>
        <dbReference type="ARBA" id="ARBA00022448"/>
    </source>
</evidence>
<keyword evidence="12" id="KW-1185">Reference proteome</keyword>
<dbReference type="PANTHER" id="PTHR10662:SF22">
    <property type="entry name" value="NUCLEAR RNA EXPORT FACTOR 1"/>
    <property type="match status" value="1"/>
</dbReference>
<dbReference type="Pfam" id="PF03943">
    <property type="entry name" value="TAP_C"/>
    <property type="match status" value="1"/>
</dbReference>
<dbReference type="InterPro" id="IPR032710">
    <property type="entry name" value="NTF2-like_dom_sf"/>
</dbReference>
<evidence type="ECO:0000256" key="8">
    <source>
        <dbReference type="SAM" id="MobiDB-lite"/>
    </source>
</evidence>
<accession>A0A139HRG1</accession>
<feature type="region of interest" description="Disordered" evidence="8">
    <location>
        <begin position="1"/>
        <end position="70"/>
    </location>
</feature>
<dbReference type="GO" id="GO:0005634">
    <property type="term" value="C:nucleus"/>
    <property type="evidence" value="ECO:0007669"/>
    <property type="project" value="UniProtKB-SubCell"/>
</dbReference>
<comment type="caution">
    <text evidence="11">The sequence shown here is derived from an EMBL/GenBank/DDBJ whole genome shotgun (WGS) entry which is preliminary data.</text>
</comment>
<dbReference type="EMBL" id="LFZN01000016">
    <property type="protein sequence ID" value="KXT04983.1"/>
    <property type="molecule type" value="Genomic_DNA"/>
</dbReference>
<keyword evidence="5" id="KW-0677">Repeat</keyword>
<dbReference type="Gene3D" id="3.80.10.10">
    <property type="entry name" value="Ribonuclease Inhibitor"/>
    <property type="match status" value="1"/>
</dbReference>
<dbReference type="InterPro" id="IPR009060">
    <property type="entry name" value="UBA-like_sf"/>
</dbReference>
<feature type="domain" description="TAP-C" evidence="10">
    <location>
        <begin position="583"/>
        <end position="636"/>
    </location>
</feature>
<evidence type="ECO:0008006" key="13">
    <source>
        <dbReference type="Google" id="ProtNLM"/>
    </source>
</evidence>
<evidence type="ECO:0000259" key="9">
    <source>
        <dbReference type="PROSITE" id="PS50177"/>
    </source>
</evidence>
<evidence type="ECO:0000259" key="10">
    <source>
        <dbReference type="PROSITE" id="PS51281"/>
    </source>
</evidence>
<evidence type="ECO:0000256" key="2">
    <source>
        <dbReference type="ARBA" id="ARBA00009285"/>
    </source>
</evidence>
<dbReference type="Pfam" id="PF24048">
    <property type="entry name" value="LRR_NXF1-5"/>
    <property type="match status" value="1"/>
</dbReference>
<keyword evidence="7" id="KW-0539">Nucleus</keyword>
<feature type="compositionally biased region" description="Basic and acidic residues" evidence="8">
    <location>
        <begin position="1"/>
        <end position="11"/>
    </location>
</feature>
<feature type="compositionally biased region" description="Low complexity" evidence="8">
    <location>
        <begin position="44"/>
        <end position="57"/>
    </location>
</feature>
<dbReference type="InterPro" id="IPR030217">
    <property type="entry name" value="NXF_fam"/>
</dbReference>
<sequence length="640" mass="70732">MVSRTSTDRRPPRGPAAMRRRGDRDGDVTMDPIAVKGRSKIGKAAPTGPAATRATRSGGKDILTTGGRRELIRKAASGDVSMRETRAPSSAVVLKIDGWTKSKAADNPDGGRKSLTQWLEKKAGMRLGRRDVRIRKTKQDGDTLLITVPSVDAKAYQRMDGYEWAGAKLSIKREGEAGEEKKDSQTEDVKAMLRGVLERRWNPDTKVLDLTALGQDADLKASSMFDKSSTTSKFFPALMRVLELSFDKQQERDEAVTGVTLANNALENLDIVKDLSRTLPSLQNLDLSNNNFANMAALDLWRRRFKKLQNLILTSNPLEQNEPNYATEIIKWYPSLMFLNGIQVRTEEDVKNQNNITNLPFPIRSPQFQDEGQIAETFIRNWFLGFDTDRPQLAQVYYDENSEFSLAVNTGAPRDPSGKVNTGPQEWDQYIKHSRNLKKLNHIGARASRLYRGTKAIGDLFAQLPKTQHPTLEESTKWMIESHIQPGIPDPTGASPSGVDGFFISIHGEYNEPETSKQRSMDHAIYIGPGGSMGVRVVSHTITVRAYGGDQAFLPIVNTPPMPASDASVADGLPQLPAGISLEIAEQMVTELSKQTNLTPQGSHDCLTQTAWNFDAALRAFNNVKANLGPEWFINGVAAA</sequence>
<dbReference type="SUPFAM" id="SSF54427">
    <property type="entry name" value="NTF2-like"/>
    <property type="match status" value="1"/>
</dbReference>
<reference evidence="11 12" key="1">
    <citation type="submission" date="2015-07" db="EMBL/GenBank/DDBJ databases">
        <title>Comparative genomics of the Sigatoka disease complex on banana suggests a link between parallel evolutionary changes in Pseudocercospora fijiensis and Pseudocercospora eumusae and increased virulence on the banana host.</title>
        <authorList>
            <person name="Chang T.-C."/>
            <person name="Salvucci A."/>
            <person name="Crous P.W."/>
            <person name="Stergiopoulos I."/>
        </authorList>
    </citation>
    <scope>NUCLEOTIDE SEQUENCE [LARGE SCALE GENOMIC DNA]</scope>
    <source>
        <strain evidence="11 12">CBS 114824</strain>
    </source>
</reference>
<organism evidence="11 12">
    <name type="scientific">Pseudocercospora eumusae</name>
    <dbReference type="NCBI Taxonomy" id="321146"/>
    <lineage>
        <taxon>Eukaryota</taxon>
        <taxon>Fungi</taxon>
        <taxon>Dikarya</taxon>
        <taxon>Ascomycota</taxon>
        <taxon>Pezizomycotina</taxon>
        <taxon>Dothideomycetes</taxon>
        <taxon>Dothideomycetidae</taxon>
        <taxon>Mycosphaerellales</taxon>
        <taxon>Mycosphaerellaceae</taxon>
        <taxon>Pseudocercospora</taxon>
    </lineage>
</organism>
<protein>
    <recommendedName>
        <fullName evidence="13">NTF2 domain-containing protein</fullName>
    </recommendedName>
</protein>
<dbReference type="Gene3D" id="1.10.8.10">
    <property type="entry name" value="DNA helicase RuvA subunit, C-terminal domain"/>
    <property type="match status" value="1"/>
</dbReference>
<dbReference type="InterPro" id="IPR057125">
    <property type="entry name" value="NXF1/2/3/5-like_LRR"/>
</dbReference>
<dbReference type="AlphaFoldDB" id="A0A139HRG1"/>
<evidence type="ECO:0000256" key="5">
    <source>
        <dbReference type="ARBA" id="ARBA00022737"/>
    </source>
</evidence>
<evidence type="ECO:0000313" key="11">
    <source>
        <dbReference type="EMBL" id="KXT04983.1"/>
    </source>
</evidence>
<dbReference type="STRING" id="321146.A0A139HRG1"/>
<dbReference type="CDD" id="cd14342">
    <property type="entry name" value="UBA_TAP-C"/>
    <property type="match status" value="1"/>
</dbReference>
<dbReference type="InterPro" id="IPR018222">
    <property type="entry name" value="Nuclear_transport_factor_2_euk"/>
</dbReference>
<dbReference type="Gene3D" id="3.10.450.50">
    <property type="match status" value="1"/>
</dbReference>
<evidence type="ECO:0000256" key="1">
    <source>
        <dbReference type="ARBA" id="ARBA00004123"/>
    </source>
</evidence>
<evidence type="ECO:0000256" key="6">
    <source>
        <dbReference type="ARBA" id="ARBA00022816"/>
    </source>
</evidence>
<evidence type="ECO:0000256" key="7">
    <source>
        <dbReference type="ARBA" id="ARBA00023242"/>
    </source>
</evidence>
<keyword evidence="3" id="KW-0813">Transport</keyword>
<dbReference type="GO" id="GO:0016973">
    <property type="term" value="P:poly(A)+ mRNA export from nucleus"/>
    <property type="evidence" value="ECO:0007669"/>
    <property type="project" value="TreeGrafter"/>
</dbReference>
<keyword evidence="6" id="KW-0509">mRNA transport</keyword>
<dbReference type="Pfam" id="PF22602">
    <property type="entry name" value="NXF_NTF2"/>
    <property type="match status" value="1"/>
</dbReference>
<dbReference type="FunFam" id="3.10.450.50:FF:000013">
    <property type="entry name" value="mRNA export factor mex67"/>
    <property type="match status" value="1"/>
</dbReference>
<dbReference type="PROSITE" id="PS50177">
    <property type="entry name" value="NTF2_DOMAIN"/>
    <property type="match status" value="1"/>
</dbReference>
<name>A0A139HRG1_9PEZI</name>
<dbReference type="OrthoDB" id="25872at2759"/>
<comment type="subcellular location">
    <subcellularLocation>
        <location evidence="1">Nucleus</location>
    </subcellularLocation>
</comment>
<dbReference type="InterPro" id="IPR001611">
    <property type="entry name" value="Leu-rich_rpt"/>
</dbReference>
<dbReference type="GO" id="GO:0003723">
    <property type="term" value="F:RNA binding"/>
    <property type="evidence" value="ECO:0007669"/>
    <property type="project" value="TreeGrafter"/>
</dbReference>
<dbReference type="PROSITE" id="PS51450">
    <property type="entry name" value="LRR"/>
    <property type="match status" value="1"/>
</dbReference>
<dbReference type="Proteomes" id="UP000070133">
    <property type="component" value="Unassembled WGS sequence"/>
</dbReference>